<evidence type="ECO:0000313" key="2">
    <source>
        <dbReference type="EMBL" id="NXH53719.1"/>
    </source>
</evidence>
<protein>
    <submittedName>
        <fullName evidence="2">XRCC1 protein</fullName>
    </submittedName>
</protein>
<organism evidence="2 3">
    <name type="scientific">Rhabdornis inornatus</name>
    <dbReference type="NCBI Taxonomy" id="237438"/>
    <lineage>
        <taxon>Eukaryota</taxon>
        <taxon>Metazoa</taxon>
        <taxon>Chordata</taxon>
        <taxon>Craniata</taxon>
        <taxon>Vertebrata</taxon>
        <taxon>Euteleostomi</taxon>
        <taxon>Archelosauria</taxon>
        <taxon>Archosauria</taxon>
        <taxon>Dinosauria</taxon>
        <taxon>Saurischia</taxon>
        <taxon>Theropoda</taxon>
        <taxon>Coelurosauria</taxon>
        <taxon>Aves</taxon>
        <taxon>Neognathae</taxon>
        <taxon>Neoaves</taxon>
        <taxon>Telluraves</taxon>
        <taxon>Australaves</taxon>
        <taxon>Passeriformes</taxon>
        <taxon>Rhabdornithidae</taxon>
        <taxon>Rhabdornis</taxon>
    </lineage>
</organism>
<dbReference type="PANTHER" id="PTHR11370:SF5">
    <property type="entry name" value="DNA REPAIR PROTEIN XRCC1"/>
    <property type="match status" value="1"/>
</dbReference>
<dbReference type="OrthoDB" id="25840at2759"/>
<dbReference type="Proteomes" id="UP000583164">
    <property type="component" value="Unassembled WGS sequence"/>
</dbReference>
<evidence type="ECO:0000259" key="1">
    <source>
        <dbReference type="PROSITE" id="PS50172"/>
    </source>
</evidence>
<feature type="non-terminal residue" evidence="2">
    <location>
        <position position="79"/>
    </location>
</feature>
<dbReference type="Pfam" id="PF12738">
    <property type="entry name" value="PTCB-BRCT"/>
    <property type="match status" value="1"/>
</dbReference>
<dbReference type="PROSITE" id="PS50172">
    <property type="entry name" value="BRCT"/>
    <property type="match status" value="1"/>
</dbReference>
<proteinExistence type="predicted"/>
<dbReference type="InterPro" id="IPR036420">
    <property type="entry name" value="BRCT_dom_sf"/>
</dbReference>
<comment type="caution">
    <text evidence="2">The sequence shown here is derived from an EMBL/GenBank/DDBJ whole genome shotgun (WGS) entry which is preliminary data.</text>
</comment>
<dbReference type="AlphaFoldDB" id="A0A7K9KT32"/>
<dbReference type="Gene3D" id="3.40.50.10190">
    <property type="entry name" value="BRCT domain"/>
    <property type="match status" value="1"/>
</dbReference>
<feature type="domain" description="BRCT" evidence="1">
    <location>
        <begin position="1"/>
        <end position="79"/>
    </location>
</feature>
<dbReference type="InterPro" id="IPR001357">
    <property type="entry name" value="BRCT_dom"/>
</dbReference>
<feature type="non-terminal residue" evidence="2">
    <location>
        <position position="1"/>
    </location>
</feature>
<dbReference type="GO" id="GO:0005634">
    <property type="term" value="C:nucleus"/>
    <property type="evidence" value="ECO:0007669"/>
    <property type="project" value="TreeGrafter"/>
</dbReference>
<reference evidence="2 3" key="1">
    <citation type="submission" date="2019-09" db="EMBL/GenBank/DDBJ databases">
        <title>Bird 10,000 Genomes (B10K) Project - Family phase.</title>
        <authorList>
            <person name="Zhang G."/>
        </authorList>
    </citation>
    <scope>NUCLEOTIDE SEQUENCE [LARGE SCALE GENOMIC DNA]</scope>
    <source>
        <strain evidence="2">B10K-DU-001-29</strain>
        <tissue evidence="2">Muscle</tissue>
    </source>
</reference>
<evidence type="ECO:0000313" key="3">
    <source>
        <dbReference type="Proteomes" id="UP000583164"/>
    </source>
</evidence>
<dbReference type="PANTHER" id="PTHR11370">
    <property type="entry name" value="DNA-REPAIR PROTEIN XRCC1"/>
    <property type="match status" value="1"/>
</dbReference>
<dbReference type="SUPFAM" id="SSF52113">
    <property type="entry name" value="BRCT domain"/>
    <property type="match status" value="1"/>
</dbReference>
<dbReference type="EMBL" id="VWZS01001955">
    <property type="protein sequence ID" value="NXH53719.1"/>
    <property type="molecule type" value="Genomic_DNA"/>
</dbReference>
<sequence length="79" mass="8594">GVVLVLSGFQNPLRAQLRAAAVALGAQYRPDWTQDSTHLVCAFARTPKAARARQLGGVVLAPGWIWECQRLQKRVPCGP</sequence>
<accession>A0A7K9KT32</accession>
<dbReference type="GO" id="GO:0006284">
    <property type="term" value="P:base-excision repair"/>
    <property type="evidence" value="ECO:0007669"/>
    <property type="project" value="TreeGrafter"/>
</dbReference>
<name>A0A7K9KT32_9PASS</name>
<dbReference type="SMART" id="SM00292">
    <property type="entry name" value="BRCT"/>
    <property type="match status" value="1"/>
</dbReference>
<keyword evidence="3" id="KW-1185">Reference proteome</keyword>
<gene>
    <name evidence="2" type="primary">Xrcc1_0</name>
    <name evidence="2" type="ORF">RHAINO_R15870</name>
</gene>